<keyword evidence="2" id="KW-1133">Transmembrane helix</keyword>
<comment type="caution">
    <text evidence="3">The sequence shown here is derived from an EMBL/GenBank/DDBJ whole genome shotgun (WGS) entry which is preliminary data.</text>
</comment>
<proteinExistence type="predicted"/>
<protein>
    <submittedName>
        <fullName evidence="3">Uncharacterized protein</fullName>
    </submittedName>
</protein>
<evidence type="ECO:0000313" key="4">
    <source>
        <dbReference type="Proteomes" id="UP000604046"/>
    </source>
</evidence>
<dbReference type="EMBL" id="CAJNDS010002701">
    <property type="protein sequence ID" value="CAE7568055.1"/>
    <property type="molecule type" value="Genomic_DNA"/>
</dbReference>
<gene>
    <name evidence="3" type="ORF">SNAT2548_LOCUS32252</name>
</gene>
<accession>A0A812U9N0</accession>
<keyword evidence="4" id="KW-1185">Reference proteome</keyword>
<evidence type="ECO:0000313" key="3">
    <source>
        <dbReference type="EMBL" id="CAE7568055.1"/>
    </source>
</evidence>
<dbReference type="OrthoDB" id="412141at2759"/>
<keyword evidence="2" id="KW-0472">Membrane</keyword>
<dbReference type="Proteomes" id="UP000604046">
    <property type="component" value="Unassembled WGS sequence"/>
</dbReference>
<feature type="region of interest" description="Disordered" evidence="1">
    <location>
        <begin position="355"/>
        <end position="376"/>
    </location>
</feature>
<organism evidence="3 4">
    <name type="scientific">Symbiodinium natans</name>
    <dbReference type="NCBI Taxonomy" id="878477"/>
    <lineage>
        <taxon>Eukaryota</taxon>
        <taxon>Sar</taxon>
        <taxon>Alveolata</taxon>
        <taxon>Dinophyceae</taxon>
        <taxon>Suessiales</taxon>
        <taxon>Symbiodiniaceae</taxon>
        <taxon>Symbiodinium</taxon>
    </lineage>
</organism>
<keyword evidence="2" id="KW-0812">Transmembrane</keyword>
<sequence length="376" mass="39200">MGCCKKGCCSPKVKAIVGLCSAPLNFAILIWAITEKVRWTPFYVPLQCDTPLPDGIRLSGVSMPSPLAEGMGLHPGSPPYGLYANTTVTTACTNPGQAKMTVLAAGFEEVALAPNVTDLANGGVGAPYTRSETAHLAGDAVYPIGGRGEMVMQLETAMAVEDVLAGTAARGYSITYSRMTQTVQTCASVMGMESCADQVSEQFCGSYRGNCLVPTLDSSGAPVVPEQLEPAICPLTGKLCGNEAEVHAQLDAATMGIQVVSQTACAASLGLPNGTLCNIIEAPGLDSATQRPRAIETAVSLTTEAEARMSEALAAAESAVTSMIWITIICNSFFFLLNLMSGLFNLRQHLRAKAQAKPPTQGALPTLAGNDFDSKP</sequence>
<evidence type="ECO:0000256" key="1">
    <source>
        <dbReference type="SAM" id="MobiDB-lite"/>
    </source>
</evidence>
<reference evidence="3" key="1">
    <citation type="submission" date="2021-02" db="EMBL/GenBank/DDBJ databases">
        <authorList>
            <person name="Dougan E. K."/>
            <person name="Rhodes N."/>
            <person name="Thang M."/>
            <person name="Chan C."/>
        </authorList>
    </citation>
    <scope>NUCLEOTIDE SEQUENCE</scope>
</reference>
<evidence type="ECO:0000256" key="2">
    <source>
        <dbReference type="SAM" id="Phobius"/>
    </source>
</evidence>
<name>A0A812U9N0_9DINO</name>
<feature type="transmembrane region" description="Helical" evidence="2">
    <location>
        <begin position="323"/>
        <end position="346"/>
    </location>
</feature>
<dbReference type="AlphaFoldDB" id="A0A812U9N0"/>